<evidence type="ECO:0000256" key="3">
    <source>
        <dbReference type="PIRSR" id="PIRSR600760-2"/>
    </source>
</evidence>
<feature type="binding site" evidence="3">
    <location>
        <position position="88"/>
    </location>
    <ligand>
        <name>Mg(2+)</name>
        <dbReference type="ChEBI" id="CHEBI:18420"/>
        <label>1</label>
        <note>catalytic</note>
    </ligand>
</feature>
<reference evidence="5" key="1">
    <citation type="submission" date="2018-02" db="EMBL/GenBank/DDBJ databases">
        <authorList>
            <person name="Hausmann B."/>
        </authorList>
    </citation>
    <scope>NUCLEOTIDE SEQUENCE [LARGE SCALE GENOMIC DNA]</scope>
    <source>
        <strain evidence="5">Peat soil MAG SbA1</strain>
    </source>
</reference>
<evidence type="ECO:0000313" key="4">
    <source>
        <dbReference type="EMBL" id="SPF34804.1"/>
    </source>
</evidence>
<dbReference type="GO" id="GO:0046872">
    <property type="term" value="F:metal ion binding"/>
    <property type="evidence" value="ECO:0007669"/>
    <property type="project" value="UniProtKB-KW"/>
</dbReference>
<organism evidence="4 5">
    <name type="scientific">Candidatus Sulfotelmatobacter kueseliae</name>
    <dbReference type="NCBI Taxonomy" id="2042962"/>
    <lineage>
        <taxon>Bacteria</taxon>
        <taxon>Pseudomonadati</taxon>
        <taxon>Acidobacteriota</taxon>
        <taxon>Terriglobia</taxon>
        <taxon>Terriglobales</taxon>
        <taxon>Candidatus Korobacteraceae</taxon>
        <taxon>Candidatus Sulfotelmatobacter</taxon>
    </lineage>
</organism>
<dbReference type="PRINTS" id="PR00377">
    <property type="entry name" value="IMPHPHTASES"/>
</dbReference>
<protein>
    <submittedName>
        <fullName evidence="4">Inositol monophosphatase</fullName>
    </submittedName>
</protein>
<sequence>MTSSRYADILQRIQAGLDAARAVFARFKPGAIETEYKAGHDPVTEADRALDAVLRQNLLRAGEGWLSEETADDLSRLEKERVWIVDPLDGTREFVQGLPEFCVSIGFVENGKPVAGGIYNPATNQSFLGAIDAGVLLNGKPAAPSPRTSLAGALVLASRSEVKRGEWKQFESASFRIQAMGSVAYKLALVSAGLADVTFTLVPKHEWDVAAGAALVLSAGGFVCQPDASELRCNEQNPLLPGLLAGGPRLRDELLATIPHPLVAKSGQR</sequence>
<evidence type="ECO:0000256" key="1">
    <source>
        <dbReference type="ARBA" id="ARBA00022723"/>
    </source>
</evidence>
<accession>A0A2U3K547</accession>
<dbReference type="InterPro" id="IPR020550">
    <property type="entry name" value="Inositol_monophosphatase_CS"/>
</dbReference>
<dbReference type="GO" id="GO:0006020">
    <property type="term" value="P:inositol metabolic process"/>
    <property type="evidence" value="ECO:0007669"/>
    <property type="project" value="TreeGrafter"/>
</dbReference>
<dbReference type="EMBL" id="OMOD01000040">
    <property type="protein sequence ID" value="SPF34804.1"/>
    <property type="molecule type" value="Genomic_DNA"/>
</dbReference>
<dbReference type="OrthoDB" id="9772456at2"/>
<dbReference type="GO" id="GO:0008934">
    <property type="term" value="F:inositol monophosphate 1-phosphatase activity"/>
    <property type="evidence" value="ECO:0007669"/>
    <property type="project" value="TreeGrafter"/>
</dbReference>
<dbReference type="Pfam" id="PF00459">
    <property type="entry name" value="Inositol_P"/>
    <property type="match status" value="1"/>
</dbReference>
<dbReference type="AlphaFoldDB" id="A0A2U3K547"/>
<evidence type="ECO:0000256" key="2">
    <source>
        <dbReference type="ARBA" id="ARBA00022842"/>
    </source>
</evidence>
<feature type="binding site" evidence="3">
    <location>
        <position position="89"/>
    </location>
    <ligand>
        <name>Mg(2+)</name>
        <dbReference type="ChEBI" id="CHEBI:18420"/>
        <label>1</label>
        <note>catalytic</note>
    </ligand>
</feature>
<dbReference type="CDD" id="cd01638">
    <property type="entry name" value="CysQ"/>
    <property type="match status" value="1"/>
</dbReference>
<keyword evidence="1 3" id="KW-0479">Metal-binding</keyword>
<gene>
    <name evidence="4" type="ORF">SBA1_1340017</name>
</gene>
<feature type="binding site" evidence="3">
    <location>
        <position position="86"/>
    </location>
    <ligand>
        <name>Mg(2+)</name>
        <dbReference type="ChEBI" id="CHEBI:18420"/>
        <label>1</label>
        <note>catalytic</note>
    </ligand>
</feature>
<dbReference type="Gene3D" id="3.40.190.80">
    <property type="match status" value="1"/>
</dbReference>
<proteinExistence type="predicted"/>
<comment type="cofactor">
    <cofactor evidence="3">
        <name>Mg(2+)</name>
        <dbReference type="ChEBI" id="CHEBI:18420"/>
    </cofactor>
</comment>
<keyword evidence="2 3" id="KW-0460">Magnesium</keyword>
<dbReference type="PANTHER" id="PTHR20854">
    <property type="entry name" value="INOSITOL MONOPHOSPHATASE"/>
    <property type="match status" value="1"/>
</dbReference>
<name>A0A2U3K547_9BACT</name>
<dbReference type="InterPro" id="IPR000760">
    <property type="entry name" value="Inositol_monophosphatase-like"/>
</dbReference>
<dbReference type="PROSITE" id="PS00630">
    <property type="entry name" value="IMP_2"/>
    <property type="match status" value="1"/>
</dbReference>
<feature type="binding site" evidence="3">
    <location>
        <position position="68"/>
    </location>
    <ligand>
        <name>Mg(2+)</name>
        <dbReference type="ChEBI" id="CHEBI:18420"/>
        <label>1</label>
        <note>catalytic</note>
    </ligand>
</feature>
<dbReference type="Proteomes" id="UP000238701">
    <property type="component" value="Unassembled WGS sequence"/>
</dbReference>
<dbReference type="GO" id="GO:0046854">
    <property type="term" value="P:phosphatidylinositol phosphate biosynthetic process"/>
    <property type="evidence" value="ECO:0007669"/>
    <property type="project" value="InterPro"/>
</dbReference>
<dbReference type="Gene3D" id="3.30.540.10">
    <property type="entry name" value="Fructose-1,6-Bisphosphatase, subunit A, domain 1"/>
    <property type="match status" value="1"/>
</dbReference>
<feature type="binding site" evidence="3">
    <location>
        <position position="208"/>
    </location>
    <ligand>
        <name>Mg(2+)</name>
        <dbReference type="ChEBI" id="CHEBI:18420"/>
        <label>1</label>
        <note>catalytic</note>
    </ligand>
</feature>
<evidence type="ECO:0000313" key="5">
    <source>
        <dbReference type="Proteomes" id="UP000238701"/>
    </source>
</evidence>
<dbReference type="GO" id="GO:0007165">
    <property type="term" value="P:signal transduction"/>
    <property type="evidence" value="ECO:0007669"/>
    <property type="project" value="TreeGrafter"/>
</dbReference>
<dbReference type="SUPFAM" id="SSF56655">
    <property type="entry name" value="Carbohydrate phosphatase"/>
    <property type="match status" value="1"/>
</dbReference>
<dbReference type="PANTHER" id="PTHR20854:SF4">
    <property type="entry name" value="INOSITOL-1-MONOPHOSPHATASE-RELATED"/>
    <property type="match status" value="1"/>
</dbReference>